<dbReference type="InterPro" id="IPR002933">
    <property type="entry name" value="Peptidase_M20"/>
</dbReference>
<protein>
    <submittedName>
        <fullName evidence="2">Amidohydrolase</fullName>
    </submittedName>
</protein>
<dbReference type="Proteomes" id="UP001595916">
    <property type="component" value="Unassembled WGS sequence"/>
</dbReference>
<name>A0ABV9QML0_9FIRM</name>
<dbReference type="SUPFAM" id="SSF55031">
    <property type="entry name" value="Bacterial exopeptidase dimerisation domain"/>
    <property type="match status" value="1"/>
</dbReference>
<dbReference type="InterPro" id="IPR017439">
    <property type="entry name" value="Amidohydrolase"/>
</dbReference>
<dbReference type="InterPro" id="IPR011650">
    <property type="entry name" value="Peptidase_M20_dimer"/>
</dbReference>
<dbReference type="SUPFAM" id="SSF53187">
    <property type="entry name" value="Zn-dependent exopeptidases"/>
    <property type="match status" value="1"/>
</dbReference>
<dbReference type="PIRSF" id="PIRSF005962">
    <property type="entry name" value="Pept_M20D_amidohydro"/>
    <property type="match status" value="1"/>
</dbReference>
<dbReference type="InterPro" id="IPR036264">
    <property type="entry name" value="Bact_exopeptidase_dim_dom"/>
</dbReference>
<evidence type="ECO:0000259" key="1">
    <source>
        <dbReference type="Pfam" id="PF07687"/>
    </source>
</evidence>
<dbReference type="PANTHER" id="PTHR30575:SF3">
    <property type="entry name" value="PEPTIDASE M20 DIMERISATION DOMAIN-CONTAINING PROTEIN"/>
    <property type="match status" value="1"/>
</dbReference>
<dbReference type="PANTHER" id="PTHR30575">
    <property type="entry name" value="PEPTIDASE M20"/>
    <property type="match status" value="1"/>
</dbReference>
<dbReference type="Pfam" id="PF01546">
    <property type="entry name" value="Peptidase_M20"/>
    <property type="match status" value="1"/>
</dbReference>
<gene>
    <name evidence="2" type="ORF">ACFO4R_02405</name>
</gene>
<dbReference type="EMBL" id="JBHSHL010000007">
    <property type="protein sequence ID" value="MFC4803924.1"/>
    <property type="molecule type" value="Genomic_DNA"/>
</dbReference>
<dbReference type="NCBIfam" id="TIGR01891">
    <property type="entry name" value="amidohydrolases"/>
    <property type="match status" value="1"/>
</dbReference>
<evidence type="ECO:0000313" key="2">
    <source>
        <dbReference type="EMBL" id="MFC4803924.1"/>
    </source>
</evidence>
<proteinExistence type="predicted"/>
<feature type="domain" description="Peptidase M20 dimerisation" evidence="1">
    <location>
        <begin position="219"/>
        <end position="309"/>
    </location>
</feature>
<sequence>MNEYYKQLIAYRRKFHQIAELGFLEMQTTIELLKIVRKLHVEIRYGRSIHGHRDGLPPATVMQAHAKTLDLEGVDFDIEDIKKGYTGLILDIDTGREGPKICFRFDIDALPIRETSDPSHLPNQLEFRSQNEGNCHACAHDGHISLGLVLAQYLCDHRESLVGSYRIIFQPAEEGVHGGKSMTEKGCVDEVTYMVGSHIGLNEKSNTVGVGTEGFLSSKKFDVTYWGRSAHSANNPEYGRNALLGAASLCLNLNGLIQYSSSNTKLNIGYLNAGNTRNIIAQDSFLQGEIRADHYTTLKDLWYKVVHAVQGSALTYGLQYRIDEVGEAIDFKTEHPDFVDLMNKKLKDRGFQTNLRPRLTGSEDVTYMLRRVEEQGGKSIHFLLGTKLKAPHHNEGFDFDENVLPLGLNLFIEVISILVEDHQKTCTR</sequence>
<evidence type="ECO:0000313" key="3">
    <source>
        <dbReference type="Proteomes" id="UP001595916"/>
    </source>
</evidence>
<accession>A0ABV9QML0</accession>
<reference evidence="3" key="1">
    <citation type="journal article" date="2019" name="Int. J. Syst. Evol. Microbiol.">
        <title>The Global Catalogue of Microorganisms (GCM) 10K type strain sequencing project: providing services to taxonomists for standard genome sequencing and annotation.</title>
        <authorList>
            <consortium name="The Broad Institute Genomics Platform"/>
            <consortium name="The Broad Institute Genome Sequencing Center for Infectious Disease"/>
            <person name="Wu L."/>
            <person name="Ma J."/>
        </authorList>
    </citation>
    <scope>NUCLEOTIDE SEQUENCE [LARGE SCALE GENOMIC DNA]</scope>
    <source>
        <strain evidence="3">CCUG 46385</strain>
    </source>
</reference>
<comment type="caution">
    <text evidence="2">The sequence shown here is derived from an EMBL/GenBank/DDBJ whole genome shotgun (WGS) entry which is preliminary data.</text>
</comment>
<dbReference type="InterPro" id="IPR052030">
    <property type="entry name" value="Peptidase_M20/M20A_hydrolases"/>
</dbReference>
<keyword evidence="3" id="KW-1185">Reference proteome</keyword>
<dbReference type="RefSeq" id="WP_379787397.1">
    <property type="nucleotide sequence ID" value="NZ_JBHSHL010000007.1"/>
</dbReference>
<dbReference type="Gene3D" id="3.40.630.10">
    <property type="entry name" value="Zn peptidases"/>
    <property type="match status" value="2"/>
</dbReference>
<dbReference type="Pfam" id="PF07687">
    <property type="entry name" value="M20_dimer"/>
    <property type="match status" value="1"/>
</dbReference>
<organism evidence="2 3">
    <name type="scientific">Filifactor villosus</name>
    <dbReference type="NCBI Taxonomy" id="29374"/>
    <lineage>
        <taxon>Bacteria</taxon>
        <taxon>Bacillati</taxon>
        <taxon>Bacillota</taxon>
        <taxon>Clostridia</taxon>
        <taxon>Peptostreptococcales</taxon>
        <taxon>Filifactoraceae</taxon>
        <taxon>Filifactor</taxon>
    </lineage>
</organism>